<evidence type="ECO:0000256" key="1">
    <source>
        <dbReference type="ARBA" id="ARBA00023125"/>
    </source>
</evidence>
<dbReference type="InterPro" id="IPR010998">
    <property type="entry name" value="Integrase_recombinase_N"/>
</dbReference>
<dbReference type="GeneTree" id="ENSGT01130000278482"/>
<sequence length="655" mass="71952">MEGKTYPTLFSSPMGFSDPELVSDDPNYCEMQEAIILVDGPQQPSRRSTPTESRLDRTLYGCLGPRLGSTSPESLIPRQMDRGSFGSPLQHPGTQSGVPGTYFLQGDSPGFGSQDKNRQCCGRSLYQKTRGNQKQVPIQRSSPHHGVGSASPFGPNSPVYPGDRECGGGLSQPANLPQGRMGIEPESIRLDCQHLGMPRHRSNGNSPEYQTPDIFFQSPLSRGSSSGCFIAELGESVCLHLPSNSSYSESPIEDPFNKNDSHCNPSGLAEKAMVSLAEEPFSLTPAMSTEDQRSVDAGQMGTPRPGESQSKGLEVERRILKELGCSEAVINTLIKARKKVTMSKYHKVWDSFCSWAVKRSLDPMLPSVVDILDFLQAGLERGLGLSTLKGQVSALSAILERKWARDPLVERFFQAVNKIRPPTRSICPAWDLPLVLKSLSLPPFEPFNEVSCWFMTLKTFFLVALTSARRVSELQALSVDPPYTVFHEEKVVLRPVLSFLPKVVSKFHINEPISLPSLSPPVTCQDQSSTLDVKECLKAYIGRTESIRKSRRLFVIPAGKRKGEAASRSTLSSWIVKTITKAYEEQGRAPPEGVRAHSTRGVAASWAAEAGVSSEMICKAATWVTPNTFIKHYKLDVCPNHKPSLGNLLFLQLCL</sequence>
<evidence type="ECO:0000256" key="2">
    <source>
        <dbReference type="ARBA" id="ARBA00023172"/>
    </source>
</evidence>
<accession>A0A803KDQ8</accession>
<dbReference type="PANTHER" id="PTHR33066">
    <property type="entry name" value="INTEGRASE_SAM-LIKE_N DOMAIN-CONTAINING PROTEIN"/>
    <property type="match status" value="1"/>
</dbReference>
<name>A0A803KDQ8_XENTR</name>
<dbReference type="GO" id="GO:0015074">
    <property type="term" value="P:DNA integration"/>
    <property type="evidence" value="ECO:0007669"/>
    <property type="project" value="InterPro"/>
</dbReference>
<evidence type="ECO:0008006" key="5">
    <source>
        <dbReference type="Google" id="ProtNLM"/>
    </source>
</evidence>
<dbReference type="AlphaFoldDB" id="A0A803KDQ8"/>
<feature type="region of interest" description="Disordered" evidence="3">
    <location>
        <begin position="283"/>
        <end position="312"/>
    </location>
</feature>
<keyword evidence="2" id="KW-0233">DNA recombination</keyword>
<feature type="compositionally biased region" description="Polar residues" evidence="3">
    <location>
        <begin position="128"/>
        <end position="141"/>
    </location>
</feature>
<dbReference type="Gene3D" id="1.10.150.130">
    <property type="match status" value="1"/>
</dbReference>
<keyword evidence="1" id="KW-0238">DNA-binding</keyword>
<reference evidence="4" key="2">
    <citation type="submission" date="2021-03" db="UniProtKB">
        <authorList>
            <consortium name="Ensembl"/>
        </authorList>
    </citation>
    <scope>IDENTIFICATION</scope>
</reference>
<organism evidence="4">
    <name type="scientific">Xenopus tropicalis</name>
    <name type="common">Western clawed frog</name>
    <name type="synonym">Silurana tropicalis</name>
    <dbReference type="NCBI Taxonomy" id="8364"/>
    <lineage>
        <taxon>Eukaryota</taxon>
        <taxon>Metazoa</taxon>
        <taxon>Chordata</taxon>
        <taxon>Craniata</taxon>
        <taxon>Vertebrata</taxon>
        <taxon>Euteleostomi</taxon>
        <taxon>Amphibia</taxon>
        <taxon>Batrachia</taxon>
        <taxon>Anura</taxon>
        <taxon>Pipoidea</taxon>
        <taxon>Pipidae</taxon>
        <taxon>Xenopodinae</taxon>
        <taxon>Xenopus</taxon>
        <taxon>Silurana</taxon>
    </lineage>
</organism>
<proteinExistence type="predicted"/>
<feature type="region of interest" description="Disordered" evidence="3">
    <location>
        <begin position="128"/>
        <end position="178"/>
    </location>
</feature>
<dbReference type="InterPro" id="IPR013762">
    <property type="entry name" value="Integrase-like_cat_sf"/>
</dbReference>
<dbReference type="GO" id="GO:0003677">
    <property type="term" value="F:DNA binding"/>
    <property type="evidence" value="ECO:0007669"/>
    <property type="project" value="UniProtKB-KW"/>
</dbReference>
<dbReference type="Ensembl" id="ENSXETT00000124192">
    <property type="protein sequence ID" value="ENSXETP00000118512"/>
    <property type="gene ID" value="ENSXETG00000042177"/>
</dbReference>
<dbReference type="Gene3D" id="1.10.443.10">
    <property type="entry name" value="Intergrase catalytic core"/>
    <property type="match status" value="1"/>
</dbReference>
<dbReference type="InParanoid" id="A0A803KDQ8"/>
<dbReference type="PANTHER" id="PTHR33066:SF2">
    <property type="entry name" value="FILAGGRIN-2-LIKE"/>
    <property type="match status" value="1"/>
</dbReference>
<reference evidence="4" key="1">
    <citation type="journal article" date="2010" name="Science">
        <title>The genome of the Western clawed frog Xenopus tropicalis.</title>
        <authorList>
            <person name="Hellsten U."/>
            <person name="Harland R.M."/>
            <person name="Gilchrist M.J."/>
            <person name="Hendrix D."/>
            <person name="Jurka J."/>
            <person name="Kapitonov V."/>
            <person name="Ovcharenko I."/>
            <person name="Putnam N.H."/>
            <person name="Shu S."/>
            <person name="Taher L."/>
            <person name="Blitz I.L."/>
            <person name="Blumberg B."/>
            <person name="Dichmann D.S."/>
            <person name="Dubchak I."/>
            <person name="Amaya E."/>
            <person name="Detter J.C."/>
            <person name="Fletcher R."/>
            <person name="Gerhard D.S."/>
            <person name="Goodstein D."/>
            <person name="Graves T."/>
            <person name="Grigoriev I.V."/>
            <person name="Grimwood J."/>
            <person name="Kawashima T."/>
            <person name="Lindquist E."/>
            <person name="Lucas S.M."/>
            <person name="Mead P.E."/>
            <person name="Mitros T."/>
            <person name="Ogino H."/>
            <person name="Ohta Y."/>
            <person name="Poliakov A.V."/>
            <person name="Pollet N."/>
            <person name="Robert J."/>
            <person name="Salamov A."/>
            <person name="Sater A.K."/>
            <person name="Schmutz J."/>
            <person name="Terry A."/>
            <person name="Vize P.D."/>
            <person name="Warren W.C."/>
            <person name="Wells D."/>
            <person name="Wills A."/>
            <person name="Wilson R.K."/>
            <person name="Zimmerman L.B."/>
            <person name="Zorn A.M."/>
            <person name="Grainger R."/>
            <person name="Grammer T."/>
            <person name="Khokha M.K."/>
            <person name="Richardson P.M."/>
            <person name="Rokhsar D.S."/>
        </authorList>
    </citation>
    <scope>NUCLEOTIDE SEQUENCE [LARGE SCALE GENOMIC DNA]</scope>
    <source>
        <strain evidence="4">Nigerian</strain>
    </source>
</reference>
<dbReference type="GO" id="GO:0006310">
    <property type="term" value="P:DNA recombination"/>
    <property type="evidence" value="ECO:0007669"/>
    <property type="project" value="UniProtKB-KW"/>
</dbReference>
<evidence type="ECO:0000313" key="4">
    <source>
        <dbReference type="Ensembl" id="ENSXETP00000118512"/>
    </source>
</evidence>
<evidence type="ECO:0000256" key="3">
    <source>
        <dbReference type="SAM" id="MobiDB-lite"/>
    </source>
</evidence>
<dbReference type="InterPro" id="IPR011010">
    <property type="entry name" value="DNA_brk_join_enz"/>
</dbReference>
<dbReference type="SUPFAM" id="SSF56349">
    <property type="entry name" value="DNA breaking-rejoining enzymes"/>
    <property type="match status" value="1"/>
</dbReference>
<protein>
    <recommendedName>
        <fullName evidence="5">Tyr recombinase domain-containing protein</fullName>
    </recommendedName>
</protein>